<dbReference type="InterPro" id="IPR001753">
    <property type="entry name" value="Enoyl-CoA_hydra/iso"/>
</dbReference>
<keyword evidence="3" id="KW-0413">Isomerase</keyword>
<dbReference type="InterPro" id="IPR051053">
    <property type="entry name" value="ECH/Chromodomain_protein"/>
</dbReference>
<protein>
    <submittedName>
        <fullName evidence="4">Enoyl-CoA delta isomerase 2, mitochondrial-like</fullName>
    </submittedName>
</protein>
<gene>
    <name evidence="4" type="primary">LOC108050197</name>
</gene>
<dbReference type="PANTHER" id="PTHR43684">
    <property type="match status" value="1"/>
</dbReference>
<evidence type="ECO:0000256" key="1">
    <source>
        <dbReference type="ARBA" id="ARBA00004275"/>
    </source>
</evidence>
<proteinExistence type="predicted"/>
<dbReference type="RefSeq" id="XP_016987248.2">
    <property type="nucleotide sequence ID" value="XM_017131759.2"/>
</dbReference>
<dbReference type="SUPFAM" id="SSF52096">
    <property type="entry name" value="ClpP/crotonase"/>
    <property type="match status" value="2"/>
</dbReference>
<dbReference type="RefSeq" id="XP_016987248.1">
    <property type="nucleotide sequence ID" value="XM_017131759.1"/>
</dbReference>
<evidence type="ECO:0000313" key="4">
    <source>
        <dbReference type="RefSeq" id="XP_016987248.1"/>
    </source>
</evidence>
<dbReference type="OrthoDB" id="409763at2759"/>
<sequence>MSYQGYQQLLVEQQGKLLVVKFNNSKKKDWINRFTYQEMTRVLTKVNEDEGVNLVVFTGVGDIFTAGNDLTQSAQSDDIDVFFKQSNAAFKAMVLSFVNCKKIVFALVNGPAIGIGATIVGLSDVAWCSETAYFHTPFTKLGLVPEGGSSYTGPSRATPGPETRDILRFLFQLYSLHQKTTFYNFLFQFFLTSKFSKQISRFWAPDQCGPQENGPAVPASHRAFSYMLPLILGRSKASEILLLNERLSAQEAYQFNFVSRVFKTSELDSVIWPKLRQYSELPTNSLLQGKRLIKEGFLKNILEDNEAGFKQLLLELQHSEFFQAISGFSSRNAKSKL</sequence>
<dbReference type="AlphaFoldDB" id="A0A6P4FII9"/>
<evidence type="ECO:0000256" key="2">
    <source>
        <dbReference type="ARBA" id="ARBA00023140"/>
    </source>
</evidence>
<dbReference type="GeneID" id="108050197"/>
<dbReference type="Pfam" id="PF00378">
    <property type="entry name" value="ECH_1"/>
    <property type="match status" value="1"/>
</dbReference>
<keyword evidence="2" id="KW-0576">Peroxisome</keyword>
<name>A0A6P4FII9_DRORH</name>
<dbReference type="InterPro" id="IPR029045">
    <property type="entry name" value="ClpP/crotonase-like_dom_sf"/>
</dbReference>
<dbReference type="GO" id="GO:0005777">
    <property type="term" value="C:peroxisome"/>
    <property type="evidence" value="ECO:0007669"/>
    <property type="project" value="UniProtKB-SubCell"/>
</dbReference>
<comment type="subcellular location">
    <subcellularLocation>
        <location evidence="1">Peroxisome</location>
    </subcellularLocation>
</comment>
<evidence type="ECO:0000256" key="3">
    <source>
        <dbReference type="ARBA" id="ARBA00023235"/>
    </source>
</evidence>
<dbReference type="GO" id="GO:0004165">
    <property type="term" value="F:delta(3)-delta(2)-enoyl-CoA isomerase activity"/>
    <property type="evidence" value="ECO:0007669"/>
    <property type="project" value="UniProtKB-ARBA"/>
</dbReference>
<accession>A0A6P4FII9</accession>
<reference evidence="4" key="1">
    <citation type="submission" date="2025-08" db="UniProtKB">
        <authorList>
            <consortium name="RefSeq"/>
        </authorList>
    </citation>
    <scope>IDENTIFICATION</scope>
</reference>
<organism evidence="4">
    <name type="scientific">Drosophila rhopaloa</name>
    <name type="common">Fruit fly</name>
    <dbReference type="NCBI Taxonomy" id="1041015"/>
    <lineage>
        <taxon>Eukaryota</taxon>
        <taxon>Metazoa</taxon>
        <taxon>Ecdysozoa</taxon>
        <taxon>Arthropoda</taxon>
        <taxon>Hexapoda</taxon>
        <taxon>Insecta</taxon>
        <taxon>Pterygota</taxon>
        <taxon>Neoptera</taxon>
        <taxon>Endopterygota</taxon>
        <taxon>Diptera</taxon>
        <taxon>Brachycera</taxon>
        <taxon>Muscomorpha</taxon>
        <taxon>Ephydroidea</taxon>
        <taxon>Drosophilidae</taxon>
        <taxon>Drosophila</taxon>
        <taxon>Sophophora</taxon>
    </lineage>
</organism>
<dbReference type="CDD" id="cd06558">
    <property type="entry name" value="crotonase-like"/>
    <property type="match status" value="1"/>
</dbReference>
<dbReference type="PANTHER" id="PTHR43684:SF1">
    <property type="entry name" value="ENOYL-COA DELTA ISOMERASE 2"/>
    <property type="match status" value="1"/>
</dbReference>
<dbReference type="Gene3D" id="3.90.226.10">
    <property type="entry name" value="2-enoyl-CoA Hydratase, Chain A, domain 1"/>
    <property type="match status" value="2"/>
</dbReference>